<evidence type="ECO:0008006" key="4">
    <source>
        <dbReference type="Google" id="ProtNLM"/>
    </source>
</evidence>
<evidence type="ECO:0000256" key="1">
    <source>
        <dbReference type="SAM" id="MobiDB-lite"/>
    </source>
</evidence>
<evidence type="ECO:0000313" key="2">
    <source>
        <dbReference type="EMBL" id="MDS0259041.1"/>
    </source>
</evidence>
<dbReference type="InterPro" id="IPR013783">
    <property type="entry name" value="Ig-like_fold"/>
</dbReference>
<organism evidence="2 3">
    <name type="scientific">Haloarcula saliterrae</name>
    <dbReference type="NCBI Taxonomy" id="2950534"/>
    <lineage>
        <taxon>Archaea</taxon>
        <taxon>Methanobacteriati</taxon>
        <taxon>Methanobacteriota</taxon>
        <taxon>Stenosarchaea group</taxon>
        <taxon>Halobacteria</taxon>
        <taxon>Halobacteriales</taxon>
        <taxon>Haloarculaceae</taxon>
        <taxon>Haloarcula</taxon>
    </lineage>
</organism>
<dbReference type="RefSeq" id="WP_310918630.1">
    <property type="nucleotide sequence ID" value="NZ_JAMQON010000001.1"/>
</dbReference>
<comment type="caution">
    <text evidence="2">The sequence shown here is derived from an EMBL/GenBank/DDBJ whole genome shotgun (WGS) entry which is preliminary data.</text>
</comment>
<proteinExistence type="predicted"/>
<name>A0ABU2FBE2_9EURY</name>
<feature type="region of interest" description="Disordered" evidence="1">
    <location>
        <begin position="27"/>
        <end position="46"/>
    </location>
</feature>
<accession>A0ABU2FBE2</accession>
<evidence type="ECO:0000313" key="3">
    <source>
        <dbReference type="Proteomes" id="UP001259659"/>
    </source>
</evidence>
<feature type="compositionally biased region" description="Low complexity" evidence="1">
    <location>
        <begin position="27"/>
        <end position="44"/>
    </location>
</feature>
<gene>
    <name evidence="2" type="ORF">NDI56_06510</name>
</gene>
<sequence>MTIGPLLRRREVLASAVGVGLGGGAAARGVSQSDGSQSGQNQLSVSIRTDEPSVGTVVQIDVSAADEYTEAVETWSIVFGDGEAEQSETLERLGTSSEDGVPGTTTVTLSHVYNAASEYIIRVVAEEADGSRTEATDSFDVVRRGNLVFTELWTPDIMNSFSDMERVHGDNWAPDIMDSFPGGTLVTEEYWTKDIGENQKYELIHQEGWESDVQGNFDNAVLVHEDSWESDPETVLEIAALDAPEQVTSDGTATIEVTVQNLDDESNGAELVIEGDGQSLLSEDIELGMGETVTRTVTWELGGDHIGTVPVEATFGSDSATADIEIGDQSTLRIEDPDGGNDGIDRDYEFGVTGSLEQTDSVNDGDSVDGTSATGTVNGNTDEYVYTGNLAYFGSKGATLFIDGEEVDPGTVAEKHTIIIDETAEKKASYEFEVGGNAELGAYAGGFSDSVDGTTVSGAADGYHDSYRYTGEVSGWTTSGDGELTVYVDGSEVDTSTLTG</sequence>
<dbReference type="Gene3D" id="2.60.40.10">
    <property type="entry name" value="Immunoglobulins"/>
    <property type="match status" value="2"/>
</dbReference>
<keyword evidence="3" id="KW-1185">Reference proteome</keyword>
<dbReference type="EMBL" id="JAMQON010000001">
    <property type="protein sequence ID" value="MDS0259041.1"/>
    <property type="molecule type" value="Genomic_DNA"/>
</dbReference>
<reference evidence="2 3" key="1">
    <citation type="submission" date="2022-06" db="EMBL/GenBank/DDBJ databases">
        <title>Haloarcula sp. a new haloarchaeum isolate from saline soil.</title>
        <authorList>
            <person name="Strakova D."/>
            <person name="Galisteo C."/>
            <person name="Sanchez-Porro C."/>
            <person name="Ventosa A."/>
        </authorList>
    </citation>
    <scope>NUCLEOTIDE SEQUENCE [LARGE SCALE GENOMIC DNA]</scope>
    <source>
        <strain evidence="2 3">S1CR25-12</strain>
    </source>
</reference>
<dbReference type="Proteomes" id="UP001259659">
    <property type="component" value="Unassembled WGS sequence"/>
</dbReference>
<protein>
    <recommendedName>
        <fullName evidence="4">PKD domain-containing protein</fullName>
    </recommendedName>
</protein>